<protein>
    <submittedName>
        <fullName evidence="2">Adenylyltransferase/cytidyltransferase family protein</fullName>
    </submittedName>
</protein>
<keyword evidence="3" id="KW-1185">Reference proteome</keyword>
<dbReference type="InterPro" id="IPR052735">
    <property type="entry name" value="NAD_biosynth-regulator"/>
</dbReference>
<evidence type="ECO:0000313" key="2">
    <source>
        <dbReference type="EMBL" id="WPU95139.1"/>
    </source>
</evidence>
<dbReference type="NCBIfam" id="TIGR00125">
    <property type="entry name" value="cyt_tran_rel"/>
    <property type="match status" value="1"/>
</dbReference>
<evidence type="ECO:0000313" key="3">
    <source>
        <dbReference type="Proteomes" id="UP001324380"/>
    </source>
</evidence>
<dbReference type="Gene3D" id="3.40.50.620">
    <property type="entry name" value="HUPs"/>
    <property type="match status" value="1"/>
</dbReference>
<dbReference type="EMBL" id="CP139558">
    <property type="protein sequence ID" value="WPU95139.1"/>
    <property type="molecule type" value="Genomic_DNA"/>
</dbReference>
<dbReference type="PANTHER" id="PTHR37512:SF1">
    <property type="entry name" value="NADR_TTD14 AAA DOMAIN-CONTAINING PROTEIN"/>
    <property type="match status" value="1"/>
</dbReference>
<dbReference type="InterPro" id="IPR014729">
    <property type="entry name" value="Rossmann-like_a/b/a_fold"/>
</dbReference>
<evidence type="ECO:0000259" key="1">
    <source>
        <dbReference type="Pfam" id="PF01467"/>
    </source>
</evidence>
<organism evidence="2 3">
    <name type="scientific">Mucilaginibacter sabulilitoris</name>
    <dbReference type="NCBI Taxonomy" id="1173583"/>
    <lineage>
        <taxon>Bacteria</taxon>
        <taxon>Pseudomonadati</taxon>
        <taxon>Bacteroidota</taxon>
        <taxon>Sphingobacteriia</taxon>
        <taxon>Sphingobacteriales</taxon>
        <taxon>Sphingobacteriaceae</taxon>
        <taxon>Mucilaginibacter</taxon>
    </lineage>
</organism>
<proteinExistence type="predicted"/>
<keyword evidence="2" id="KW-0808">Transferase</keyword>
<accession>A0ABZ0TQG9</accession>
<dbReference type="Pfam" id="PF01467">
    <property type="entry name" value="CTP_transf_like"/>
    <property type="match status" value="1"/>
</dbReference>
<dbReference type="PANTHER" id="PTHR37512">
    <property type="entry name" value="TRIFUNCTIONAL NAD BIOSYNTHESIS/REGULATOR PROTEIN NADR"/>
    <property type="match status" value="1"/>
</dbReference>
<dbReference type="Proteomes" id="UP001324380">
    <property type="component" value="Chromosome"/>
</dbReference>
<gene>
    <name evidence="2" type="ORF">SNE25_06320</name>
</gene>
<feature type="domain" description="Cytidyltransferase-like" evidence="1">
    <location>
        <begin position="6"/>
        <end position="62"/>
    </location>
</feature>
<sequence length="160" mass="18304">MKRGLITGKFMPVHKGHIALIDFALDHCDELIVLVSASYDEPIPGSQRLEWITELYKDNHKVKPWLLNYDEVVVPGVSESSDNLTRIWANYLQQQLPPIDVIFASEAYGAYMSRFLNCESMIYSEPCKIVPVAATQIMKDPAGYWDYLPGIVQEYFSKEK</sequence>
<dbReference type="SUPFAM" id="SSF52374">
    <property type="entry name" value="Nucleotidylyl transferase"/>
    <property type="match status" value="1"/>
</dbReference>
<keyword evidence="2" id="KW-0548">Nucleotidyltransferase</keyword>
<dbReference type="InterPro" id="IPR004821">
    <property type="entry name" value="Cyt_trans-like"/>
</dbReference>
<dbReference type="RefSeq" id="WP_321564251.1">
    <property type="nucleotide sequence ID" value="NZ_CP139558.1"/>
</dbReference>
<reference evidence="2 3" key="1">
    <citation type="submission" date="2023-11" db="EMBL/GenBank/DDBJ databases">
        <title>Analysis of the Genomes of Mucilaginibacter gossypii cycad 4 and M. sabulilitoris SNA2: microbes with the potential for plant growth promotion.</title>
        <authorList>
            <person name="Hirsch A.M."/>
            <person name="Humm E."/>
            <person name="Rubbi M."/>
            <person name="Del Vecchio G."/>
            <person name="Ha S.M."/>
            <person name="Pellegrini M."/>
            <person name="Gunsalus R.P."/>
        </authorList>
    </citation>
    <scope>NUCLEOTIDE SEQUENCE [LARGE SCALE GENOMIC DNA]</scope>
    <source>
        <strain evidence="2 3">SNA2</strain>
    </source>
</reference>
<dbReference type="GO" id="GO:0016779">
    <property type="term" value="F:nucleotidyltransferase activity"/>
    <property type="evidence" value="ECO:0007669"/>
    <property type="project" value="UniProtKB-KW"/>
</dbReference>
<name>A0ABZ0TQG9_9SPHI</name>